<dbReference type="HOGENOM" id="CLU_045011_3_2_0"/>
<evidence type="ECO:0000313" key="3">
    <source>
        <dbReference type="Proteomes" id="UP000006793"/>
    </source>
</evidence>
<dbReference type="PRINTS" id="PR00413">
    <property type="entry name" value="HADHALOGNASE"/>
</dbReference>
<dbReference type="STRING" id="667014.Thein_0944"/>
<dbReference type="Proteomes" id="UP000006793">
    <property type="component" value="Chromosome"/>
</dbReference>
<dbReference type="SFLD" id="SFLDG01129">
    <property type="entry name" value="C1.5:_HAD__Beta-PGM__Phosphata"/>
    <property type="match status" value="1"/>
</dbReference>
<dbReference type="SFLD" id="SFLDS00003">
    <property type="entry name" value="Haloacid_Dehalogenase"/>
    <property type="match status" value="1"/>
</dbReference>
<dbReference type="eggNOG" id="COG1011">
    <property type="taxonomic scope" value="Bacteria"/>
</dbReference>
<dbReference type="Gene3D" id="3.40.50.1000">
    <property type="entry name" value="HAD superfamily/HAD-like"/>
    <property type="match status" value="1"/>
</dbReference>
<dbReference type="InterPro" id="IPR023214">
    <property type="entry name" value="HAD_sf"/>
</dbReference>
<dbReference type="PANTHER" id="PTHR43316">
    <property type="entry name" value="HYDROLASE, HALOACID DELAHOGENASE-RELATED"/>
    <property type="match status" value="1"/>
</dbReference>
<dbReference type="NCBIfam" id="TIGR01428">
    <property type="entry name" value="HAD_type_II"/>
    <property type="match status" value="1"/>
</dbReference>
<protein>
    <submittedName>
        <fullName evidence="2">Haloacid dehalogenase, type II</fullName>
    </submittedName>
</protein>
<dbReference type="Gene3D" id="1.10.150.750">
    <property type="match status" value="1"/>
</dbReference>
<dbReference type="AlphaFoldDB" id="F8A8Q0"/>
<dbReference type="EMBL" id="CP002683">
    <property type="protein sequence ID" value="AEH44818.1"/>
    <property type="molecule type" value="Genomic_DNA"/>
</dbReference>
<dbReference type="KEGG" id="tid:Thein_0944"/>
<dbReference type="NCBIfam" id="TIGR01493">
    <property type="entry name" value="HAD-SF-IA-v2"/>
    <property type="match status" value="1"/>
</dbReference>
<keyword evidence="1" id="KW-0378">Hydrolase</keyword>
<dbReference type="OrthoDB" id="9785638at2"/>
<name>F8A8Q0_THEID</name>
<reference evidence="3" key="1">
    <citation type="submission" date="2011-04" db="EMBL/GenBank/DDBJ databases">
        <title>The complete genome of Thermodesulfatator indicus DSM 15286.</title>
        <authorList>
            <person name="Lucas S."/>
            <person name="Copeland A."/>
            <person name="Lapidus A."/>
            <person name="Bruce D."/>
            <person name="Goodwin L."/>
            <person name="Pitluck S."/>
            <person name="Peters L."/>
            <person name="Kyrpides N."/>
            <person name="Mavromatis K."/>
            <person name="Pagani I."/>
            <person name="Ivanova N."/>
            <person name="Saunders L."/>
            <person name="Detter J.C."/>
            <person name="Tapia R."/>
            <person name="Han C."/>
            <person name="Land M."/>
            <person name="Hauser L."/>
            <person name="Markowitz V."/>
            <person name="Cheng J.-F."/>
            <person name="Hugenholtz P."/>
            <person name="Woyke T."/>
            <person name="Wu D."/>
            <person name="Spring S."/>
            <person name="Schroeder M."/>
            <person name="Brambilla E."/>
            <person name="Klenk H.-P."/>
            <person name="Eisen J.A."/>
        </authorList>
    </citation>
    <scope>NUCLEOTIDE SEQUENCE [LARGE SCALE GENOMIC DNA]</scope>
    <source>
        <strain evidence="3">DSM 15286 / JCM 11887 / CIR29812</strain>
    </source>
</reference>
<dbReference type="InterPro" id="IPR006328">
    <property type="entry name" value="2-HAD"/>
</dbReference>
<sequence length="222" mass="25176">MSANFEWVTFDCYGTLIDWETGILKALKPIFALEDAEILKLYARFESEAERTWKPYREILKEVALKFFDHFGLKPDPGQENILWQSLPSWPPFPEVKEALAGLKKAGFKFAIISNIDNDLLAKSVAQMGVSFDALITAEEARCYKPGQAIFELAETRLSVSPERIFHVAQSLFHDIAPAKERGWTTCWVKRPSRDPFGATPPAEARPDFVISELREVIKIIG</sequence>
<accession>F8A8Q0</accession>
<dbReference type="InterPro" id="IPR036412">
    <property type="entry name" value="HAD-like_sf"/>
</dbReference>
<dbReference type="CDD" id="cd02588">
    <property type="entry name" value="HAD_L2-DEX"/>
    <property type="match status" value="1"/>
</dbReference>
<dbReference type="SUPFAM" id="SSF56784">
    <property type="entry name" value="HAD-like"/>
    <property type="match status" value="1"/>
</dbReference>
<reference evidence="2 3" key="2">
    <citation type="journal article" date="2012" name="Stand. Genomic Sci.">
        <title>Complete genome sequence of the thermophilic sulfate-reducing ocean bacterium Thermodesulfatator indicus type strain (CIR29812(T)).</title>
        <authorList>
            <person name="Anderson I."/>
            <person name="Saunders E."/>
            <person name="Lapidus A."/>
            <person name="Nolan M."/>
            <person name="Lucas S."/>
            <person name="Tice H."/>
            <person name="Del Rio T.G."/>
            <person name="Cheng J.F."/>
            <person name="Han C."/>
            <person name="Tapia R."/>
            <person name="Goodwin L.A."/>
            <person name="Pitluck S."/>
            <person name="Liolios K."/>
            <person name="Mavromatis K."/>
            <person name="Pagani I."/>
            <person name="Ivanova N."/>
            <person name="Mikhailova N."/>
            <person name="Pati A."/>
            <person name="Chen A."/>
            <person name="Palaniappan K."/>
            <person name="Land M."/>
            <person name="Hauser L."/>
            <person name="Jeffries C.D."/>
            <person name="Chang Y.J."/>
            <person name="Brambilla E.M."/>
            <person name="Rohde M."/>
            <person name="Spring S."/>
            <person name="Goker M."/>
            <person name="Detter J.C."/>
            <person name="Woyke T."/>
            <person name="Bristow J."/>
            <person name="Eisen J.A."/>
            <person name="Markowitz V."/>
            <person name="Hugenholtz P."/>
            <person name="Kyrpides N.C."/>
            <person name="Klenk H.P."/>
        </authorList>
    </citation>
    <scope>NUCLEOTIDE SEQUENCE [LARGE SCALE GENOMIC DNA]</scope>
    <source>
        <strain evidence="3">DSM 15286 / JCM 11887 / CIR29812</strain>
    </source>
</reference>
<dbReference type="InterPro" id="IPR006439">
    <property type="entry name" value="HAD-SF_hydro_IA"/>
</dbReference>
<dbReference type="RefSeq" id="WP_013907560.1">
    <property type="nucleotide sequence ID" value="NC_015681.1"/>
</dbReference>
<proteinExistence type="predicted"/>
<keyword evidence="3" id="KW-1185">Reference proteome</keyword>
<evidence type="ECO:0000313" key="2">
    <source>
        <dbReference type="EMBL" id="AEH44818.1"/>
    </source>
</evidence>
<dbReference type="Pfam" id="PF00702">
    <property type="entry name" value="Hydrolase"/>
    <property type="match status" value="1"/>
</dbReference>
<dbReference type="InterPro" id="IPR051540">
    <property type="entry name" value="S-2-haloacid_dehalogenase"/>
</dbReference>
<gene>
    <name evidence="2" type="ordered locus">Thein_0944</name>
</gene>
<dbReference type="GO" id="GO:0019120">
    <property type="term" value="F:hydrolase activity, acting on acid halide bonds, in C-halide compounds"/>
    <property type="evidence" value="ECO:0007669"/>
    <property type="project" value="InterPro"/>
</dbReference>
<dbReference type="PANTHER" id="PTHR43316:SF9">
    <property type="entry name" value="ACID DEHALOGENASE, PUTATIVE (AFU_ORTHOLOGUE AFUA_6G14460)-RELATED"/>
    <property type="match status" value="1"/>
</dbReference>
<organism evidence="2 3">
    <name type="scientific">Thermodesulfatator indicus (strain DSM 15286 / JCM 11887 / CIR29812)</name>
    <dbReference type="NCBI Taxonomy" id="667014"/>
    <lineage>
        <taxon>Bacteria</taxon>
        <taxon>Pseudomonadati</taxon>
        <taxon>Thermodesulfobacteriota</taxon>
        <taxon>Thermodesulfobacteria</taxon>
        <taxon>Thermodesulfobacteriales</taxon>
        <taxon>Thermodesulfatatoraceae</taxon>
        <taxon>Thermodesulfatator</taxon>
    </lineage>
</organism>
<dbReference type="PaxDb" id="667014-Thein_0944"/>
<dbReference type="InParanoid" id="F8A8Q0"/>
<evidence type="ECO:0000256" key="1">
    <source>
        <dbReference type="ARBA" id="ARBA00022801"/>
    </source>
</evidence>